<feature type="region of interest" description="Disordered" evidence="1">
    <location>
        <begin position="21"/>
        <end position="40"/>
    </location>
</feature>
<proteinExistence type="predicted"/>
<gene>
    <name evidence="2" type="ORF">J2S42_005276</name>
</gene>
<evidence type="ECO:0000313" key="2">
    <source>
        <dbReference type="EMBL" id="MDQ0368607.1"/>
    </source>
</evidence>
<evidence type="ECO:0000313" key="3">
    <source>
        <dbReference type="Proteomes" id="UP001240236"/>
    </source>
</evidence>
<name>A0AAE3W3I4_9ACTN</name>
<dbReference type="EMBL" id="JAUSUZ010000001">
    <property type="protein sequence ID" value="MDQ0368607.1"/>
    <property type="molecule type" value="Genomic_DNA"/>
</dbReference>
<reference evidence="2 3" key="1">
    <citation type="submission" date="2023-07" db="EMBL/GenBank/DDBJ databases">
        <title>Sequencing the genomes of 1000 actinobacteria strains.</title>
        <authorList>
            <person name="Klenk H.-P."/>
        </authorList>
    </citation>
    <scope>NUCLEOTIDE SEQUENCE [LARGE SCALE GENOMIC DNA]</scope>
    <source>
        <strain evidence="2 3">DSM 44709</strain>
    </source>
</reference>
<dbReference type="AlphaFoldDB" id="A0AAE3W3I4"/>
<keyword evidence="3" id="KW-1185">Reference proteome</keyword>
<dbReference type="Proteomes" id="UP001240236">
    <property type="component" value="Unassembled WGS sequence"/>
</dbReference>
<organism evidence="2 3">
    <name type="scientific">Catenuloplanes indicus</name>
    <dbReference type="NCBI Taxonomy" id="137267"/>
    <lineage>
        <taxon>Bacteria</taxon>
        <taxon>Bacillati</taxon>
        <taxon>Actinomycetota</taxon>
        <taxon>Actinomycetes</taxon>
        <taxon>Micromonosporales</taxon>
        <taxon>Micromonosporaceae</taxon>
        <taxon>Catenuloplanes</taxon>
    </lineage>
</organism>
<protein>
    <submittedName>
        <fullName evidence="2">Uncharacterized protein</fullName>
    </submittedName>
</protein>
<evidence type="ECO:0000256" key="1">
    <source>
        <dbReference type="SAM" id="MobiDB-lite"/>
    </source>
</evidence>
<accession>A0AAE3W3I4</accession>
<comment type="caution">
    <text evidence="2">The sequence shown here is derived from an EMBL/GenBank/DDBJ whole genome shotgun (WGS) entry which is preliminary data.</text>
</comment>
<sequence>MRYLIVRTDIRPVETDSMESVWADGGSVRDERTTPEPRRQTVLAQDRSAALDLARALSAMGSVRSGRQRVKIIRVGDPRGWQARDLEPLPDEAR</sequence>
<feature type="compositionally biased region" description="Basic and acidic residues" evidence="1">
    <location>
        <begin position="27"/>
        <end position="39"/>
    </location>
</feature>